<organism evidence="3 4">
    <name type="scientific">Galdieria partita</name>
    <dbReference type="NCBI Taxonomy" id="83374"/>
    <lineage>
        <taxon>Eukaryota</taxon>
        <taxon>Rhodophyta</taxon>
        <taxon>Bangiophyceae</taxon>
        <taxon>Galdieriales</taxon>
        <taxon>Galdieriaceae</taxon>
        <taxon>Galdieria</taxon>
    </lineage>
</organism>
<proteinExistence type="predicted"/>
<dbReference type="GO" id="GO:0005819">
    <property type="term" value="C:spindle"/>
    <property type="evidence" value="ECO:0007669"/>
    <property type="project" value="TreeGrafter"/>
</dbReference>
<name>A0A9C7Q4W7_9RHOD</name>
<dbReference type="PANTHER" id="PTHR19321">
    <property type="entry name" value="PROTEIN REGULATOR OF CYTOKINESIS 1 PRC1-RELATED"/>
    <property type="match status" value="1"/>
</dbReference>
<feature type="compositionally biased region" description="Basic and acidic residues" evidence="2">
    <location>
        <begin position="556"/>
        <end position="567"/>
    </location>
</feature>
<dbReference type="OrthoDB" id="642895at2759"/>
<evidence type="ECO:0000313" key="3">
    <source>
        <dbReference type="EMBL" id="GJQ15780.1"/>
    </source>
</evidence>
<comment type="caution">
    <text evidence="3">The sequence shown here is derived from an EMBL/GenBank/DDBJ whole genome shotgun (WGS) entry which is preliminary data.</text>
</comment>
<feature type="compositionally biased region" description="Polar residues" evidence="2">
    <location>
        <begin position="627"/>
        <end position="649"/>
    </location>
</feature>
<dbReference type="Pfam" id="PF03999">
    <property type="entry name" value="MAP65_ASE1"/>
    <property type="match status" value="1"/>
</dbReference>
<feature type="region of interest" description="Disordered" evidence="2">
    <location>
        <begin position="510"/>
        <end position="672"/>
    </location>
</feature>
<evidence type="ECO:0000256" key="2">
    <source>
        <dbReference type="SAM" id="MobiDB-lite"/>
    </source>
</evidence>
<dbReference type="PANTHER" id="PTHR19321:SF41">
    <property type="entry name" value="FASCETTO-RELATED"/>
    <property type="match status" value="1"/>
</dbReference>
<keyword evidence="4" id="KW-1185">Reference proteome</keyword>
<accession>A0A9C7Q4W7</accession>
<feature type="compositionally biased region" description="Basic and acidic residues" evidence="2">
    <location>
        <begin position="510"/>
        <end position="529"/>
    </location>
</feature>
<evidence type="ECO:0000256" key="1">
    <source>
        <dbReference type="SAM" id="Coils"/>
    </source>
</evidence>
<dbReference type="GO" id="GO:0008017">
    <property type="term" value="F:microtubule binding"/>
    <property type="evidence" value="ECO:0007669"/>
    <property type="project" value="InterPro"/>
</dbReference>
<feature type="compositionally biased region" description="Basic and acidic residues" evidence="2">
    <location>
        <begin position="732"/>
        <end position="749"/>
    </location>
</feature>
<evidence type="ECO:0000313" key="4">
    <source>
        <dbReference type="Proteomes" id="UP001061958"/>
    </source>
</evidence>
<dbReference type="Gene3D" id="1.20.58.1520">
    <property type="match status" value="1"/>
</dbReference>
<dbReference type="AlphaFoldDB" id="A0A9C7Q4W7"/>
<feature type="compositionally biased region" description="Low complexity" evidence="2">
    <location>
        <begin position="707"/>
        <end position="722"/>
    </location>
</feature>
<feature type="compositionally biased region" description="Low complexity" evidence="2">
    <location>
        <begin position="568"/>
        <end position="589"/>
    </location>
</feature>
<dbReference type="GO" id="GO:0005737">
    <property type="term" value="C:cytoplasm"/>
    <property type="evidence" value="ECO:0007669"/>
    <property type="project" value="TreeGrafter"/>
</dbReference>
<protein>
    <submittedName>
        <fullName evidence="3">Uncharacterized protein</fullName>
    </submittedName>
</protein>
<keyword evidence="1" id="KW-0175">Coiled coil</keyword>
<reference evidence="3" key="1">
    <citation type="journal article" date="2022" name="Proc. Natl. Acad. Sci. U.S.A.">
        <title>Life cycle and functional genomics of the unicellular red alga Galdieria for elucidating algal and plant evolution and industrial use.</title>
        <authorList>
            <person name="Hirooka S."/>
            <person name="Itabashi T."/>
            <person name="Ichinose T.M."/>
            <person name="Onuma R."/>
            <person name="Fujiwara T."/>
            <person name="Yamashita S."/>
            <person name="Jong L.W."/>
            <person name="Tomita R."/>
            <person name="Iwane A.H."/>
            <person name="Miyagishima S.Y."/>
        </authorList>
    </citation>
    <scope>NUCLEOTIDE SEQUENCE</scope>
    <source>
        <strain evidence="3">NBRC 102759</strain>
    </source>
</reference>
<sequence>METSSELQQLLGEASTKKLLSLKLLWELEGLSEQETEQKLGELRQSLQYAFDQSLAHMKQGIQSQLTLLVQTCEKIQSISNELQLETPVFGENIDLSTIQSKGSQVLEILAQQNSEHSKPDWKKRIQNTLPLPTVRETLNMVLEKATEWSAKREEKLQRIEDKRQAIVSLWIDVLGEVLDDLSETFRESTDDASSAREEAMDKQYKDLCETVDQRYHVLAESLQRIGAHLESLQIYDEEEMEDEVDRIAFKWRHKEGSSSEIYKQLGITRDRMDILAAREEVLLQEVQERFQKLQNYRNQLSAYYEKLKFSMEEYEEFASQHANLSLSCLNAWEREVRRLEELEKERLQQLLDESKQKLHALWNELQIPVSERLHWQETLDKEHLSTENLITRHDEEINRLESFAEKVRPIYQLFERRQEILQKREAFMKESQDPSRLFGRSQDGSRRDAAFLLREEKLRKEIEKLPKIQENLKKRIKEFEATVQQKFLINGEPLLELLLEEEKREQEEKMEQRRRKEAERRARLEVESKYGTNATPELVRRVQNSGKKNSSKAAIRQETKAEDKNRNYLTYPSTPSSSKSNSTRSTSLSDRHLHYPSSGVTHEKLHYERHNESYTPQKDENHLKKMQSTSRCHSPLSITSKTSVSRQHTFLAGSQEDSGESMGGNVESEKVGEPTFMPQHIMEPYSSQSQPLYRLPGVPVSSKISGYSKSSFKSSSSSSHSELTGQQSYVRSDKEVFGEKQMRDRTREDWEELNDENRRPFNYQSSALNTFHEVPSFVGEVVSVEDAEESKFTCIESPINTTSTTAEAIQQ</sequence>
<dbReference type="GO" id="GO:0000226">
    <property type="term" value="P:microtubule cytoskeleton organization"/>
    <property type="evidence" value="ECO:0007669"/>
    <property type="project" value="InterPro"/>
</dbReference>
<reference evidence="3" key="2">
    <citation type="submission" date="2022-01" db="EMBL/GenBank/DDBJ databases">
        <authorList>
            <person name="Hirooka S."/>
            <person name="Miyagishima S.Y."/>
        </authorList>
    </citation>
    <scope>NUCLEOTIDE SEQUENCE</scope>
    <source>
        <strain evidence="3">NBRC 102759</strain>
    </source>
</reference>
<dbReference type="Proteomes" id="UP001061958">
    <property type="component" value="Unassembled WGS sequence"/>
</dbReference>
<gene>
    <name evidence="3" type="ORF">GpartN1_g7571.t1</name>
</gene>
<feature type="compositionally biased region" description="Polar residues" evidence="2">
    <location>
        <begin position="543"/>
        <end position="553"/>
    </location>
</feature>
<feature type="region of interest" description="Disordered" evidence="2">
    <location>
        <begin position="707"/>
        <end position="758"/>
    </location>
</feature>
<dbReference type="EMBL" id="BQMJ01000074">
    <property type="protein sequence ID" value="GJQ15780.1"/>
    <property type="molecule type" value="Genomic_DNA"/>
</dbReference>
<feature type="compositionally biased region" description="Basic and acidic residues" evidence="2">
    <location>
        <begin position="602"/>
        <end position="624"/>
    </location>
</feature>
<dbReference type="InterPro" id="IPR007145">
    <property type="entry name" value="MAP65_Ase1_PRC1"/>
</dbReference>
<feature type="coiled-coil region" evidence="1">
    <location>
        <begin position="294"/>
        <end position="365"/>
    </location>
</feature>